<dbReference type="Pfam" id="PF13450">
    <property type="entry name" value="NAD_binding_8"/>
    <property type="match status" value="1"/>
</dbReference>
<dbReference type="RefSeq" id="WP_157303466.1">
    <property type="nucleotide sequence ID" value="NZ_BAAAZB010000018.1"/>
</dbReference>
<protein>
    <submittedName>
        <fullName evidence="1">NAD(P)-binding protein</fullName>
    </submittedName>
</protein>
<dbReference type="Proteomes" id="UP000468388">
    <property type="component" value="Unassembled WGS sequence"/>
</dbReference>
<dbReference type="EMBL" id="WRXO01000012">
    <property type="protein sequence ID" value="MVT44679.1"/>
    <property type="molecule type" value="Genomic_DNA"/>
</dbReference>
<dbReference type="SUPFAM" id="SSF51971">
    <property type="entry name" value="Nucleotide-binding domain"/>
    <property type="match status" value="1"/>
</dbReference>
<dbReference type="GO" id="GO:0005829">
    <property type="term" value="C:cytosol"/>
    <property type="evidence" value="ECO:0007669"/>
    <property type="project" value="TreeGrafter"/>
</dbReference>
<accession>A0A6N8JJW3</accession>
<organism evidence="1 2">
    <name type="scientific">Chitinophaga oryziterrae</name>
    <dbReference type="NCBI Taxonomy" id="1031224"/>
    <lineage>
        <taxon>Bacteria</taxon>
        <taxon>Pseudomonadati</taxon>
        <taxon>Bacteroidota</taxon>
        <taxon>Chitinophagia</taxon>
        <taxon>Chitinophagales</taxon>
        <taxon>Chitinophagaceae</taxon>
        <taxon>Chitinophaga</taxon>
    </lineage>
</organism>
<evidence type="ECO:0000313" key="2">
    <source>
        <dbReference type="Proteomes" id="UP000468388"/>
    </source>
</evidence>
<dbReference type="PRINTS" id="PR00419">
    <property type="entry name" value="ADXRDTASE"/>
</dbReference>
<dbReference type="InterPro" id="IPR036188">
    <property type="entry name" value="FAD/NAD-bd_sf"/>
</dbReference>
<dbReference type="GO" id="GO:0050660">
    <property type="term" value="F:flavin adenine dinucleotide binding"/>
    <property type="evidence" value="ECO:0007669"/>
    <property type="project" value="TreeGrafter"/>
</dbReference>
<dbReference type="NCBIfam" id="NF005548">
    <property type="entry name" value="PRK07208.1-4"/>
    <property type="match status" value="1"/>
</dbReference>
<reference evidence="1 2" key="1">
    <citation type="submission" date="2019-12" db="EMBL/GenBank/DDBJ databases">
        <title>The draft genomic sequence of strain Chitinophaga oryziterrae JCM 16595.</title>
        <authorList>
            <person name="Zhang X."/>
        </authorList>
    </citation>
    <scope>NUCLEOTIDE SEQUENCE [LARGE SCALE GENOMIC DNA]</scope>
    <source>
        <strain evidence="1 2">JCM 16595</strain>
    </source>
</reference>
<sequence>MDQPVLFTGKDTVTPLPRKAIIIGAGPAGLTAAYELLKRSDIIPVILEKSGDIGGISKTINYKGNRMDIGGHRFFSKSDRVMNWWLNILPVQDTGNSNFSITYQNKSREVIPGQSIASGNTDKVMLVRQRLSRIYFLRKFFTYPIQLSIDTLQKLGIGTTISILISYLKAQASPRKPEKSLEDFMINRFGLTLYNLFFKDYTEKVWGVPCHEIPAEWGAQRIKGVSIRKAVQHAVQTALKKKKNTGDISQKDTETSLIEQFLYPKLGPGQLWEEVARQVKEMGGIILMQHDVVQVNTNNEKVVSIEAFNKDTLETIELKGDYFFSTMPVKELVANMDADVPANVREIASGLQYRDFITVGILLRRLSAQDKNTGKWKELQLKDTWIYIQEKDVKVGRLQLFNNWSPFLVKDPGTAWVGMEFFCNDTDDFWKLPDTDIAELAIRELTKIGLASASDVLDSTVLRVEKTYPAYFGAYERFDEVKEYINKFSNLFLVGRNGMHKYNNADHSMLTAMVAVDNIIAGVEGKDNIWAINTEQEYHEEKATTSQATTPDK</sequence>
<dbReference type="OrthoDB" id="9769600at2"/>
<dbReference type="AlphaFoldDB" id="A0A6N8JJW3"/>
<proteinExistence type="predicted"/>
<dbReference type="PANTHER" id="PTHR21197">
    <property type="entry name" value="UDP-GALACTOPYRANOSE MUTASE"/>
    <property type="match status" value="1"/>
</dbReference>
<name>A0A6N8JJW3_9BACT</name>
<dbReference type="GO" id="GO:0008767">
    <property type="term" value="F:UDP-galactopyranose mutase activity"/>
    <property type="evidence" value="ECO:0007669"/>
    <property type="project" value="TreeGrafter"/>
</dbReference>
<gene>
    <name evidence="1" type="ORF">GO495_29065</name>
</gene>
<dbReference type="PANTHER" id="PTHR21197:SF0">
    <property type="entry name" value="UDP-GALACTOPYRANOSE MUTASE"/>
    <property type="match status" value="1"/>
</dbReference>
<dbReference type="Gene3D" id="3.50.50.60">
    <property type="entry name" value="FAD/NAD(P)-binding domain"/>
    <property type="match status" value="1"/>
</dbReference>
<keyword evidence="2" id="KW-1185">Reference proteome</keyword>
<dbReference type="NCBIfam" id="NF005546">
    <property type="entry name" value="PRK07208.1-2"/>
    <property type="match status" value="1"/>
</dbReference>
<comment type="caution">
    <text evidence="1">The sequence shown here is derived from an EMBL/GenBank/DDBJ whole genome shotgun (WGS) entry which is preliminary data.</text>
</comment>
<evidence type="ECO:0000313" key="1">
    <source>
        <dbReference type="EMBL" id="MVT44679.1"/>
    </source>
</evidence>